<keyword evidence="2" id="KW-0472">Membrane</keyword>
<reference evidence="3 4" key="1">
    <citation type="submission" date="2020-10" db="EMBL/GenBank/DDBJ databases">
        <title>Haloactinobacterium sp. RN3S43, a bacterium isolated from saline soil.</title>
        <authorList>
            <person name="Sun J.-Q."/>
        </authorList>
    </citation>
    <scope>NUCLEOTIDE SEQUENCE [LARGE SCALE GENOMIC DNA]</scope>
    <source>
        <strain evidence="3 4">RN3S43</strain>
    </source>
</reference>
<evidence type="ECO:0000313" key="3">
    <source>
        <dbReference type="EMBL" id="QOR70038.1"/>
    </source>
</evidence>
<keyword evidence="4" id="KW-1185">Reference proteome</keyword>
<accession>A0A7M1SR35</accession>
<evidence type="ECO:0000313" key="4">
    <source>
        <dbReference type="Proteomes" id="UP000593758"/>
    </source>
</evidence>
<gene>
    <name evidence="3" type="ORF">IM660_15575</name>
</gene>
<proteinExistence type="predicted"/>
<dbReference type="RefSeq" id="WP_193496731.1">
    <property type="nucleotide sequence ID" value="NZ_CP063169.1"/>
</dbReference>
<sequence>MTTIDVHTDTISGPEGAYATDTPQPRPVRDSLLPATLSLVAVLALLTGAAVGLGMVVRVVAGYVIG</sequence>
<keyword evidence="2" id="KW-0812">Transmembrane</keyword>
<dbReference type="EMBL" id="CP063169">
    <property type="protein sequence ID" value="QOR70038.1"/>
    <property type="molecule type" value="Genomic_DNA"/>
</dbReference>
<name>A0A7M1SR35_9MICO</name>
<protein>
    <submittedName>
        <fullName evidence="3">Uncharacterized protein</fullName>
    </submittedName>
</protein>
<feature type="transmembrane region" description="Helical" evidence="2">
    <location>
        <begin position="39"/>
        <end position="65"/>
    </location>
</feature>
<dbReference type="Proteomes" id="UP000593758">
    <property type="component" value="Chromosome"/>
</dbReference>
<evidence type="ECO:0000256" key="1">
    <source>
        <dbReference type="SAM" id="MobiDB-lite"/>
    </source>
</evidence>
<dbReference type="KEGG" id="halt:IM660_15575"/>
<keyword evidence="2" id="KW-1133">Transmembrane helix</keyword>
<evidence type="ECO:0000256" key="2">
    <source>
        <dbReference type="SAM" id="Phobius"/>
    </source>
</evidence>
<feature type="compositionally biased region" description="Polar residues" evidence="1">
    <location>
        <begin position="1"/>
        <end position="11"/>
    </location>
</feature>
<dbReference type="AlphaFoldDB" id="A0A7M1SR35"/>
<feature type="region of interest" description="Disordered" evidence="1">
    <location>
        <begin position="1"/>
        <end position="25"/>
    </location>
</feature>
<organism evidence="3 4">
    <name type="scientific">Ruania alkalisoli</name>
    <dbReference type="NCBI Taxonomy" id="2779775"/>
    <lineage>
        <taxon>Bacteria</taxon>
        <taxon>Bacillati</taxon>
        <taxon>Actinomycetota</taxon>
        <taxon>Actinomycetes</taxon>
        <taxon>Micrococcales</taxon>
        <taxon>Ruaniaceae</taxon>
        <taxon>Ruania</taxon>
    </lineage>
</organism>